<evidence type="ECO:0000313" key="23">
    <source>
        <dbReference type="Proteomes" id="UP001634394"/>
    </source>
</evidence>
<feature type="transmembrane region" description="Helical" evidence="18">
    <location>
        <begin position="12"/>
        <end position="32"/>
    </location>
</feature>
<feature type="compositionally biased region" description="Low complexity" evidence="17">
    <location>
        <begin position="2912"/>
        <end position="2931"/>
    </location>
</feature>
<dbReference type="PROSITE" id="PS50025">
    <property type="entry name" value="LAM_G_DOMAIN"/>
    <property type="match status" value="2"/>
</dbReference>
<evidence type="ECO:0000256" key="9">
    <source>
        <dbReference type="ARBA" id="ARBA00022989"/>
    </source>
</evidence>
<dbReference type="PANTHER" id="PTHR24027">
    <property type="entry name" value="CADHERIN-23"/>
    <property type="match status" value="1"/>
</dbReference>
<evidence type="ECO:0000259" key="19">
    <source>
        <dbReference type="PROSITE" id="PS50025"/>
    </source>
</evidence>
<dbReference type="PRINTS" id="PR00205">
    <property type="entry name" value="CADHERIN"/>
</dbReference>
<evidence type="ECO:0000256" key="8">
    <source>
        <dbReference type="ARBA" id="ARBA00022889"/>
    </source>
</evidence>
<dbReference type="CDD" id="cd00054">
    <property type="entry name" value="EGF_CA"/>
    <property type="match status" value="1"/>
</dbReference>
<feature type="domain" description="Cadherin" evidence="21">
    <location>
        <begin position="1811"/>
        <end position="1941"/>
    </location>
</feature>
<dbReference type="Gene3D" id="2.10.25.10">
    <property type="entry name" value="Laminin"/>
    <property type="match status" value="2"/>
</dbReference>
<evidence type="ECO:0008006" key="24">
    <source>
        <dbReference type="Google" id="ProtNLM"/>
    </source>
</evidence>
<dbReference type="PANTHER" id="PTHR24027:SF422">
    <property type="entry name" value="CADHERIN DOMAIN-CONTAINING PROTEIN"/>
    <property type="match status" value="1"/>
</dbReference>
<feature type="domain" description="Cadherin" evidence="21">
    <location>
        <begin position="499"/>
        <end position="602"/>
    </location>
</feature>
<evidence type="ECO:0000256" key="13">
    <source>
        <dbReference type="PROSITE-ProRule" id="PRU00043"/>
    </source>
</evidence>
<feature type="domain" description="Cadherin" evidence="21">
    <location>
        <begin position="1042"/>
        <end position="1151"/>
    </location>
</feature>
<evidence type="ECO:0000256" key="16">
    <source>
        <dbReference type="RuleBase" id="RU004357"/>
    </source>
</evidence>
<gene>
    <name evidence="22" type="ORF">ACJMK2_011526</name>
</gene>
<dbReference type="InterPro" id="IPR000233">
    <property type="entry name" value="Cadherin_Y-type_LIR"/>
</dbReference>
<evidence type="ECO:0000256" key="11">
    <source>
        <dbReference type="ARBA" id="ARBA00023157"/>
    </source>
</evidence>
<dbReference type="SMART" id="SM00282">
    <property type="entry name" value="LamG"/>
    <property type="match status" value="2"/>
</dbReference>
<dbReference type="GO" id="GO:0007155">
    <property type="term" value="P:cell adhesion"/>
    <property type="evidence" value="ECO:0007669"/>
    <property type="project" value="UniProtKB-KW"/>
</dbReference>
<feature type="transmembrane region" description="Helical" evidence="18">
    <location>
        <begin position="2782"/>
        <end position="2805"/>
    </location>
</feature>
<feature type="domain" description="Cadherin" evidence="21">
    <location>
        <begin position="1588"/>
        <end position="1702"/>
    </location>
</feature>
<dbReference type="SUPFAM" id="SSF49899">
    <property type="entry name" value="Concanavalin A-like lectins/glucanases"/>
    <property type="match status" value="2"/>
</dbReference>
<dbReference type="Pfam" id="PF01049">
    <property type="entry name" value="CADH_Y-type_LIR"/>
    <property type="match status" value="1"/>
</dbReference>
<proteinExistence type="predicted"/>
<evidence type="ECO:0000256" key="6">
    <source>
        <dbReference type="ARBA" id="ARBA00022737"/>
    </source>
</evidence>
<dbReference type="InterPro" id="IPR039808">
    <property type="entry name" value="Cadherin"/>
</dbReference>
<feature type="domain" description="Cadherin" evidence="21">
    <location>
        <begin position="603"/>
        <end position="714"/>
    </location>
</feature>
<dbReference type="FunFam" id="2.60.40.60:FF:000033">
    <property type="entry name" value="FAT atypical cadherin 1"/>
    <property type="match status" value="2"/>
</dbReference>
<keyword evidence="7 13" id="KW-0106">Calcium</keyword>
<keyword evidence="3 15" id="KW-0812">Transmembrane</keyword>
<feature type="domain" description="Cadherin" evidence="21">
    <location>
        <begin position="1157"/>
        <end position="1268"/>
    </location>
</feature>
<dbReference type="InterPro" id="IPR056370">
    <property type="entry name" value="Shg-like_Ig-like"/>
</dbReference>
<dbReference type="CDD" id="cd11304">
    <property type="entry name" value="Cadherin_repeat"/>
    <property type="match status" value="10"/>
</dbReference>
<feature type="disulfide bond" evidence="14">
    <location>
        <begin position="2742"/>
        <end position="2751"/>
    </location>
</feature>
<reference evidence="22 23" key="1">
    <citation type="submission" date="2024-11" db="EMBL/GenBank/DDBJ databases">
        <title>Chromosome-level genome assembly of the freshwater bivalve Anodonta woodiana.</title>
        <authorList>
            <person name="Chen X."/>
        </authorList>
    </citation>
    <scope>NUCLEOTIDE SEQUENCE [LARGE SCALE GENOMIC DNA]</scope>
    <source>
        <strain evidence="22">MN2024</strain>
        <tissue evidence="22">Gills</tissue>
    </source>
</reference>
<keyword evidence="12" id="KW-0325">Glycoprotein</keyword>
<evidence type="ECO:0000313" key="22">
    <source>
        <dbReference type="EMBL" id="KAL3856809.1"/>
    </source>
</evidence>
<dbReference type="InterPro" id="IPR013320">
    <property type="entry name" value="ConA-like_dom_sf"/>
</dbReference>
<feature type="compositionally biased region" description="Acidic residues" evidence="17">
    <location>
        <begin position="2832"/>
        <end position="2841"/>
    </location>
</feature>
<dbReference type="PROSITE" id="PS00232">
    <property type="entry name" value="CADHERIN_1"/>
    <property type="match status" value="5"/>
</dbReference>
<evidence type="ECO:0000256" key="4">
    <source>
        <dbReference type="ARBA" id="ARBA00022723"/>
    </source>
</evidence>
<comment type="caution">
    <text evidence="22">The sequence shown here is derived from an EMBL/GenBank/DDBJ whole genome shotgun (WGS) entry which is preliminary data.</text>
</comment>
<comment type="caution">
    <text evidence="14">Lacks conserved residue(s) required for the propagation of feature annotation.</text>
</comment>
<dbReference type="SMART" id="SM00181">
    <property type="entry name" value="EGF"/>
    <property type="match status" value="4"/>
</dbReference>
<keyword evidence="23" id="KW-1185">Reference proteome</keyword>
<dbReference type="InterPro" id="IPR027397">
    <property type="entry name" value="Catenin-bd_sf"/>
</dbReference>
<dbReference type="EMBL" id="JBJQND010000013">
    <property type="protein sequence ID" value="KAL3856809.1"/>
    <property type="molecule type" value="Genomic_DNA"/>
</dbReference>
<dbReference type="FunFam" id="4.10.900.10:FF:000001">
    <property type="entry name" value="Cadherin 2"/>
    <property type="match status" value="1"/>
</dbReference>
<sequence length="2959" mass="325662">MAPSTGRRVFRILFSIKVLFFVMEFNSLISGFKFSDFNFIIPHKAPRGHVITKLSCYNQDDQSISDISPSDLVMPNLFELGSCGELIVSQTPVDVADEPFHIIPNSSKCSRLKSVTVSKNITVYVKNATEMLAFPKTVYMGYMSPSSEEPLILGIQGLFATRPDGNSEGIVYRLLGKGFENFDLVSFEKDGRQELLVMCRGSTRKIKYHLTVSAETTDGMKGHTNLWIYANKSMLDIDEMKHKAHIQNMPETEIESKSKSKYSPLKFQPKASLSSDSSFLSRGRRQVPNLELQITLNETATGLLFSVASTPLDPTLQYVLYNSTLDNTFIVSADGNVSLVSGAKLDYDNPDTRFPFLVAALIRKNDGAVVTTIRVRITLLDVNDENPYFIDTYYPFMAKVLPSASQGSVVFTLTVSDKDANADLVISAATSANNGGGRFQLLTSTNRPREADIVTVGTGPFSGQYTYSIIVMDRNGLTVQTKQESVTIIAAAELPPQFQRPTYVAKFMEDNSFNEIVDTNIQAKSFQNMAITYTIVPPQGQTSTPFDINSNGDLIIRQRFDYEADTQSYQVQVRATESPSNQQSLAQLTVMVLNRNEFEPEFSLSTYTATVSENKPVGQSILTLTATDRDANTFLSYRASDDHFSVTTQNMTKPNGEVFQVGILIVKRTLDFDRIPQGLYKFTVFADDLVPPARTGQAEVRIQTTNVNDEAPEFNQTLLQTDLRLDATVGHVVIVIRAIDPDGDSVRYSFSDNTLQSGPFAITGDGGIITLRQVLNPNVSDMYVLQVIARDDGTCCINGSSIIHTATANVTINIVTGNAHSPEFRSCADYSKNTSVDEEVANGTPVVTVSATDEDRGKNGEVRYTLLRRDDGQPVYFAVNETTGKVTVAARIDRETLTSSFLTATIKANDLGEPSSESVCSFIVTIRDVNDNKPMFTQPSYQVSVMTTTPTDTSVIQIVAVDQDIGINAKIVYSFEPASNPLNLFKIDPDIGMIRVNRTLSARVVNLTVKATDQGLKPQSSTVIITITITDDATSPPPSWSSTDVTSVSVTENVFPSDVAVLQAMSNNANATRLGFVFVDANRTSVVVENFRCTPINDTFVRISLERSLDYETKNKYNLVLRASSQTLPPLSTDKILPVTVIDQNDEIPDFLDVNYDTGFHDAEVLEGVAVGTFVTEVTAIDKDGTAPFNTIQRYLIDDSTQTFAINSSTGRVTTLKVLDREQRPSYFFLVMAVDGAPSSRPGVTGPNTGSITVSVTVKDVNDNTPTFAYSIYNISVKEDTPIGGSVASVKATDLDTSDELKYSIKETSPFTIQLRTGQIDVAGVLDYESPIKSYTLTVLVNDGLHSASTTVQISLIDVNDNAPVVLSYSFVDIVEEDNTNLPRKLVKVSVTDPDIARPNNFEFSLSGSSTDGSDPKFWINQTSGELFLLKSLDRDYPNGRAEYTFNVVVQDEPNTPTVQYGYGSISIKPLDINDNAPVFQAQSLKQDVPEQSKINTKVGTVIAEDYDFGSNGTFSLSLESQSDPGTFRMDPNGDIYTNVMPASLDRETKDFYTITVRAIDNGVPKQLSSTAIVNITLDDINDHDPFFNTTYNVTMSEHAQVQSEIVRIRAYDLDIGINAAITYSVPEEFRTHFKMDTDSITNEGVLTVFKQVDFDIGETNFTLIAYAADNGPILNTTGKKFTASTTIYITVTDYNDEKPIFDRGDQLVNVAENVAVGTSLASFTAYDRDTGVNGLFDYFISLNSDAKRQFRILQSNQNIGEVFVNKALDREDIPIHILYILAIDRGNPQNTGTATLTVSLTDINDNFPRFAESYRPYVTENQDYNNAPLQVLNGGTLVIRGVDPDLNNPPPDDNGPPFEFACGNSPLCTTFTVIFDPAGDNGNGSAAVRVTGRFDREQTKFYYLPIISKDRRGKTGQMTGTNTLTIEVRDVNDNPVGPGQKNILVYNYKGLFKNIQIGRVYAADLDDWDIVDKRFELQNAAVAGRYVSVDATSGFITLLEKVPPITFTITVKVTDVISKASVMATVTIEIVELSEEAVRNSGSTRISGITDEYFVTPVSSGQGNSKMESPADKFRNLLAKKLNTDPKNVYILSIMHPADKDYTDIRYAAHGSPWYQPSRSDGIVNMYRSEFQATLGGKGQILMTPIDECLQENCEGGCYNWLNIQERPALVNTNSTSFVGVWTRVEGLCGCHAKNFSMSPDCTADYCYNGGTCVKDDWKVISCQCLPEFEGPRCQQLRHSFDGSGYALYKSFEQCEESRTSIEILTQQSNSLIFYNGPFGIIGDTDPVDYISLQLKNGYPYLEINQGTGTLPLVLNGLDSQKKLQMSPFDDGKWHRIDIIRDKKFVRLVADYCLSANVQGGTEDRLPCEASGFTPGENMFLNVEGSLQLGGVISGVLSSPPPKFKGCMKQLRHNTELYDLTSKDAFPGTADGCSLEDNVCNGGCGNGSCLVSSLQTLSGACVCKPGYRGPKCQTSTTIVDFRKDISGSFMYWRLRDSFLNVANVLKTEVRLSYRTRDTDGLIFHLSDRENSRKYIQLQLQGGKLQVSYDMGDFTNILSLANVSAGDGQWHLVTLQRFGKEFILMMDGGEGRFYTDSYGPTVGQNRFALKQDQVYSGAELSYNIPSAPSYIRNNLESTCMNDVRLGAIDWLPMKTDEVSSSSVADTVNSINTVTGCVRNDCTPSSCSRPFVCVPLWETYECRCDVGMEKVGTTCVVINPCNSSPCLNGGTCRVAGTGFTCSCPIDWSGNLCQCGAGLNTQIDGKPCTVEAVPVDDQVANAGLIGGVIAAVIVLILIIVLVLVFLLRYRKPEKELLEDYPDDDIRENIMYYDEEGAGEEDQTGYDLSRLQKPDDGVHPENWDTMDIPKKMAKPVNRAPGDRPDIEDFITSRMNDADNDPNAPPFDTMRNFSLEGNNSETGSLSSLNTTSTGSQDYDYLNDWGPKFAKLADMYNNFDETEG</sequence>
<feature type="domain" description="Cadherin" evidence="21">
    <location>
        <begin position="1481"/>
        <end position="1588"/>
    </location>
</feature>
<dbReference type="InterPro" id="IPR002126">
    <property type="entry name" value="Cadherin-like_dom"/>
</dbReference>
<comment type="function">
    <text evidence="16">Cadherins are calcium-dependent cell adhesion proteins.</text>
</comment>
<evidence type="ECO:0000256" key="10">
    <source>
        <dbReference type="ARBA" id="ARBA00023136"/>
    </source>
</evidence>
<dbReference type="SMART" id="SM00179">
    <property type="entry name" value="EGF_CA"/>
    <property type="match status" value="2"/>
</dbReference>
<dbReference type="InterPro" id="IPR015919">
    <property type="entry name" value="Cadherin-like_sf"/>
</dbReference>
<evidence type="ECO:0000256" key="18">
    <source>
        <dbReference type="SAM" id="Phobius"/>
    </source>
</evidence>
<feature type="domain" description="Laminin G" evidence="19">
    <location>
        <begin position="2237"/>
        <end position="2434"/>
    </location>
</feature>
<dbReference type="FunFam" id="2.60.40.60:FF:000020">
    <property type="entry name" value="Dachsous cadherin-related 1b"/>
    <property type="match status" value="2"/>
</dbReference>
<evidence type="ECO:0000256" key="12">
    <source>
        <dbReference type="ARBA" id="ARBA00023180"/>
    </source>
</evidence>
<dbReference type="InterPro" id="IPR001791">
    <property type="entry name" value="Laminin_G"/>
</dbReference>
<dbReference type="Gene3D" id="2.60.40.60">
    <property type="entry name" value="Cadherins"/>
    <property type="match status" value="14"/>
</dbReference>
<dbReference type="InterPro" id="IPR001881">
    <property type="entry name" value="EGF-like_Ca-bd_dom"/>
</dbReference>
<feature type="domain" description="EGF-like" evidence="20">
    <location>
        <begin position="2199"/>
        <end position="2236"/>
    </location>
</feature>
<evidence type="ECO:0000256" key="14">
    <source>
        <dbReference type="PROSITE-ProRule" id="PRU00076"/>
    </source>
</evidence>
<dbReference type="InterPro" id="IPR020894">
    <property type="entry name" value="Cadherin_CS"/>
</dbReference>
<feature type="domain" description="Cadherin" evidence="21">
    <location>
        <begin position="1703"/>
        <end position="1811"/>
    </location>
</feature>
<feature type="domain" description="Cadherin" evidence="21">
    <location>
        <begin position="316"/>
        <end position="389"/>
    </location>
</feature>
<keyword evidence="8 15" id="KW-0130">Cell adhesion</keyword>
<dbReference type="FunFam" id="2.60.40.60:FF:000104">
    <property type="entry name" value="cadherin-23 isoform X1"/>
    <property type="match status" value="1"/>
</dbReference>
<dbReference type="Pfam" id="PF02210">
    <property type="entry name" value="Laminin_G_2"/>
    <property type="match status" value="2"/>
</dbReference>
<feature type="domain" description="Cadherin" evidence="21">
    <location>
        <begin position="937"/>
        <end position="1040"/>
    </location>
</feature>
<feature type="domain" description="EGF-like" evidence="20">
    <location>
        <begin position="2437"/>
        <end position="2474"/>
    </location>
</feature>
<dbReference type="Proteomes" id="UP001634394">
    <property type="component" value="Unassembled WGS sequence"/>
</dbReference>
<keyword evidence="4" id="KW-0479">Metal-binding</keyword>
<dbReference type="PROSITE" id="PS50026">
    <property type="entry name" value="EGF_3"/>
    <property type="match status" value="3"/>
</dbReference>
<feature type="domain" description="EGF-like" evidence="20">
    <location>
        <begin position="2716"/>
        <end position="2752"/>
    </location>
</feature>
<evidence type="ECO:0000256" key="1">
    <source>
        <dbReference type="ARBA" id="ARBA00004251"/>
    </source>
</evidence>
<feature type="disulfide bond" evidence="14">
    <location>
        <begin position="2445"/>
        <end position="2462"/>
    </location>
</feature>
<dbReference type="SUPFAM" id="SSF57196">
    <property type="entry name" value="EGF/Laminin"/>
    <property type="match status" value="1"/>
</dbReference>
<name>A0ABD3V5A5_SINWO</name>
<evidence type="ECO:0000259" key="20">
    <source>
        <dbReference type="PROSITE" id="PS50026"/>
    </source>
</evidence>
<dbReference type="InterPro" id="IPR000742">
    <property type="entry name" value="EGF"/>
</dbReference>
<evidence type="ECO:0000256" key="3">
    <source>
        <dbReference type="ARBA" id="ARBA00022692"/>
    </source>
</evidence>
<dbReference type="PROSITE" id="PS01186">
    <property type="entry name" value="EGF_2"/>
    <property type="match status" value="1"/>
</dbReference>
<comment type="subcellular location">
    <subcellularLocation>
        <location evidence="1 15">Cell membrane</location>
        <topology evidence="1 15">Single-pass type I membrane protein</topology>
    </subcellularLocation>
</comment>
<dbReference type="GO" id="GO:0005886">
    <property type="term" value="C:plasma membrane"/>
    <property type="evidence" value="ECO:0007669"/>
    <property type="project" value="UniProtKB-SubCell"/>
</dbReference>
<keyword evidence="11 14" id="KW-1015">Disulfide bond</keyword>
<evidence type="ECO:0000256" key="15">
    <source>
        <dbReference type="RuleBase" id="RU003318"/>
    </source>
</evidence>
<keyword evidence="10 18" id="KW-0472">Membrane</keyword>
<dbReference type="Pfam" id="PF00008">
    <property type="entry name" value="EGF"/>
    <property type="match status" value="1"/>
</dbReference>
<evidence type="ECO:0000256" key="2">
    <source>
        <dbReference type="ARBA" id="ARBA00022475"/>
    </source>
</evidence>
<evidence type="ECO:0000259" key="21">
    <source>
        <dbReference type="PROSITE" id="PS50268"/>
    </source>
</evidence>
<dbReference type="PROSITE" id="PS50268">
    <property type="entry name" value="CADHERIN_2"/>
    <property type="match status" value="14"/>
</dbReference>
<dbReference type="SUPFAM" id="SSF49313">
    <property type="entry name" value="Cadherin-like"/>
    <property type="match status" value="15"/>
</dbReference>
<evidence type="ECO:0000256" key="17">
    <source>
        <dbReference type="SAM" id="MobiDB-lite"/>
    </source>
</evidence>
<feature type="region of interest" description="Disordered" evidence="17">
    <location>
        <begin position="2832"/>
        <end position="2935"/>
    </location>
</feature>
<feature type="compositionally biased region" description="Basic and acidic residues" evidence="17">
    <location>
        <begin position="2847"/>
        <end position="2867"/>
    </location>
</feature>
<evidence type="ECO:0000256" key="5">
    <source>
        <dbReference type="ARBA" id="ARBA00022729"/>
    </source>
</evidence>
<feature type="domain" description="Laminin G" evidence="19">
    <location>
        <begin position="2489"/>
        <end position="2676"/>
    </location>
</feature>
<feature type="domain" description="Cadherin" evidence="21">
    <location>
        <begin position="715"/>
        <end position="824"/>
    </location>
</feature>
<protein>
    <recommendedName>
        <fullName evidence="24">Protocadherin Fat 4</fullName>
    </recommendedName>
</protein>
<dbReference type="Gene3D" id="4.10.900.10">
    <property type="entry name" value="TCF3-CBD (Catenin binding domain)"/>
    <property type="match status" value="1"/>
</dbReference>
<organism evidence="22 23">
    <name type="scientific">Sinanodonta woodiana</name>
    <name type="common">Chinese pond mussel</name>
    <name type="synonym">Anodonta woodiana</name>
    <dbReference type="NCBI Taxonomy" id="1069815"/>
    <lineage>
        <taxon>Eukaryota</taxon>
        <taxon>Metazoa</taxon>
        <taxon>Spiralia</taxon>
        <taxon>Lophotrochozoa</taxon>
        <taxon>Mollusca</taxon>
        <taxon>Bivalvia</taxon>
        <taxon>Autobranchia</taxon>
        <taxon>Heteroconchia</taxon>
        <taxon>Palaeoheterodonta</taxon>
        <taxon>Unionida</taxon>
        <taxon>Unionoidea</taxon>
        <taxon>Unionidae</taxon>
        <taxon>Unioninae</taxon>
        <taxon>Sinanodonta</taxon>
    </lineage>
</organism>
<keyword evidence="2" id="KW-1003">Cell membrane</keyword>
<dbReference type="GO" id="GO:0005509">
    <property type="term" value="F:calcium ion binding"/>
    <property type="evidence" value="ECO:0007669"/>
    <property type="project" value="UniProtKB-UniRule"/>
</dbReference>
<feature type="disulfide bond" evidence="14">
    <location>
        <begin position="2226"/>
        <end position="2235"/>
    </location>
</feature>
<keyword evidence="14" id="KW-0245">EGF-like domain</keyword>
<accession>A0ABD3V5A5</accession>
<keyword evidence="9 18" id="KW-1133">Transmembrane helix</keyword>
<dbReference type="Gene3D" id="2.60.120.200">
    <property type="match status" value="2"/>
</dbReference>
<dbReference type="SMART" id="SM00112">
    <property type="entry name" value="CA"/>
    <property type="match status" value="14"/>
</dbReference>
<feature type="domain" description="Cadherin" evidence="21">
    <location>
        <begin position="828"/>
        <end position="936"/>
    </location>
</feature>
<feature type="domain" description="Cadherin" evidence="21">
    <location>
        <begin position="1269"/>
        <end position="1366"/>
    </location>
</feature>
<dbReference type="PROSITE" id="PS00022">
    <property type="entry name" value="EGF_1"/>
    <property type="match status" value="3"/>
</dbReference>
<keyword evidence="5" id="KW-0732">Signal</keyword>
<dbReference type="CDD" id="cd00110">
    <property type="entry name" value="LamG"/>
    <property type="match status" value="2"/>
</dbReference>
<feature type="disulfide bond" evidence="14">
    <location>
        <begin position="2464"/>
        <end position="2473"/>
    </location>
</feature>
<evidence type="ECO:0000256" key="7">
    <source>
        <dbReference type="ARBA" id="ARBA00022837"/>
    </source>
</evidence>
<dbReference type="Pfam" id="PF24811">
    <property type="entry name" value="Ig_Shg"/>
    <property type="match status" value="1"/>
</dbReference>
<dbReference type="Pfam" id="PF00028">
    <property type="entry name" value="Cadherin"/>
    <property type="match status" value="9"/>
</dbReference>
<feature type="domain" description="Cadherin" evidence="21">
    <location>
        <begin position="1378"/>
        <end position="1480"/>
    </location>
</feature>
<keyword evidence="6" id="KW-0677">Repeat</keyword>